<evidence type="ECO:0000313" key="1">
    <source>
        <dbReference type="EMBL" id="KAK3488161.1"/>
    </source>
</evidence>
<evidence type="ECO:0000313" key="2">
    <source>
        <dbReference type="Proteomes" id="UP001285908"/>
    </source>
</evidence>
<name>A0AAJ0MNZ9_9PEZI</name>
<proteinExistence type="predicted"/>
<keyword evidence="2" id="KW-1185">Reference proteome</keyword>
<dbReference type="RefSeq" id="XP_062690288.1">
    <property type="nucleotide sequence ID" value="XM_062833771.1"/>
</dbReference>
<reference evidence="1 2" key="1">
    <citation type="journal article" date="2023" name="Mol. Phylogenet. Evol.">
        <title>Genome-scale phylogeny and comparative genomics of the fungal order Sordariales.</title>
        <authorList>
            <person name="Hensen N."/>
            <person name="Bonometti L."/>
            <person name="Westerberg I."/>
            <person name="Brannstrom I.O."/>
            <person name="Guillou S."/>
            <person name="Cros-Aarteil S."/>
            <person name="Calhoun S."/>
            <person name="Haridas S."/>
            <person name="Kuo A."/>
            <person name="Mondo S."/>
            <person name="Pangilinan J."/>
            <person name="Riley R."/>
            <person name="LaButti K."/>
            <person name="Andreopoulos B."/>
            <person name="Lipzen A."/>
            <person name="Chen C."/>
            <person name="Yan M."/>
            <person name="Daum C."/>
            <person name="Ng V."/>
            <person name="Clum A."/>
            <person name="Steindorff A."/>
            <person name="Ohm R.A."/>
            <person name="Martin F."/>
            <person name="Silar P."/>
            <person name="Natvig D.O."/>
            <person name="Lalanne C."/>
            <person name="Gautier V."/>
            <person name="Ament-Velasquez S.L."/>
            <person name="Kruys A."/>
            <person name="Hutchinson M.I."/>
            <person name="Powell A.J."/>
            <person name="Barry K."/>
            <person name="Miller A.N."/>
            <person name="Grigoriev I.V."/>
            <person name="Debuchy R."/>
            <person name="Gladieux P."/>
            <person name="Hiltunen Thoren M."/>
            <person name="Johannesson H."/>
        </authorList>
    </citation>
    <scope>NUCLEOTIDE SEQUENCE [LARGE SCALE GENOMIC DNA]</scope>
    <source>
        <strain evidence="1 2">FGSC 10403</strain>
    </source>
</reference>
<dbReference type="AlphaFoldDB" id="A0AAJ0MNZ9"/>
<dbReference type="GeneID" id="87871393"/>
<sequence>MMGRDGTLLCTLGTAMQKIDHAALHSEQQAHLHLSFIPLHARPPADPPNGPDHRRSFIRFGWHGWERGCWVESSSSFGRGSAVPVPAAVVPLFLFFQFGLGNTVEVFFFPSSLADDLVSIMTNYMIDCRSYQVALRLSMSNGHEATYEARGGPSLVGDEGSSTILVLGQTTFGHPRRNEAGRLAENHHIICTRDVPWKALLLVLIRCSISSALAPANGLLTSSFSSPVLVRSVHLWSLQCTLTQIGH</sequence>
<protein>
    <submittedName>
        <fullName evidence="1">Uncharacterized protein</fullName>
    </submittedName>
</protein>
<accession>A0AAJ0MNZ9</accession>
<dbReference type="EMBL" id="JAULSX010000007">
    <property type="protein sequence ID" value="KAK3488161.1"/>
    <property type="molecule type" value="Genomic_DNA"/>
</dbReference>
<dbReference type="Proteomes" id="UP001285908">
    <property type="component" value="Unassembled WGS sequence"/>
</dbReference>
<gene>
    <name evidence="1" type="ORF">B0T23DRAFT_223441</name>
</gene>
<organism evidence="1 2">
    <name type="scientific">Neurospora hispaniola</name>
    <dbReference type="NCBI Taxonomy" id="588809"/>
    <lineage>
        <taxon>Eukaryota</taxon>
        <taxon>Fungi</taxon>
        <taxon>Dikarya</taxon>
        <taxon>Ascomycota</taxon>
        <taxon>Pezizomycotina</taxon>
        <taxon>Sordariomycetes</taxon>
        <taxon>Sordariomycetidae</taxon>
        <taxon>Sordariales</taxon>
        <taxon>Sordariaceae</taxon>
        <taxon>Neurospora</taxon>
    </lineage>
</organism>
<comment type="caution">
    <text evidence="1">The sequence shown here is derived from an EMBL/GenBank/DDBJ whole genome shotgun (WGS) entry which is preliminary data.</text>
</comment>